<dbReference type="Proteomes" id="UP000017836">
    <property type="component" value="Unassembled WGS sequence"/>
</dbReference>
<evidence type="ECO:0008006" key="13">
    <source>
        <dbReference type="Google" id="ProtNLM"/>
    </source>
</evidence>
<protein>
    <recommendedName>
        <fullName evidence="13">Major facilitator superfamily (MFS) profile domain-containing protein</fullName>
    </recommendedName>
</protein>
<feature type="transmembrane region" description="Helical" evidence="10">
    <location>
        <begin position="342"/>
        <end position="361"/>
    </location>
</feature>
<comment type="similarity">
    <text evidence="3">Belongs to the glycoside-pentoside-hexuronide (GPH) cation symporter transporter (TC 2.A.2.4) family.</text>
</comment>
<dbReference type="AlphaFoldDB" id="U5CM42"/>
<evidence type="ECO:0000256" key="2">
    <source>
        <dbReference type="ARBA" id="ARBA00004914"/>
    </source>
</evidence>
<feature type="transmembrane region" description="Helical" evidence="10">
    <location>
        <begin position="482"/>
        <end position="502"/>
    </location>
</feature>
<keyword evidence="9 10" id="KW-0472">Membrane</keyword>
<dbReference type="GO" id="GO:0005886">
    <property type="term" value="C:plasma membrane"/>
    <property type="evidence" value="ECO:0000318"/>
    <property type="project" value="GO_Central"/>
</dbReference>
<dbReference type="UniPathway" id="UPA00238"/>
<feature type="transmembrane region" description="Helical" evidence="10">
    <location>
        <begin position="227"/>
        <end position="247"/>
    </location>
</feature>
<proteinExistence type="inferred from homology"/>
<dbReference type="Pfam" id="PF07690">
    <property type="entry name" value="MFS_1"/>
    <property type="match status" value="1"/>
</dbReference>
<dbReference type="InterPro" id="IPR036259">
    <property type="entry name" value="MFS_trans_sf"/>
</dbReference>
<dbReference type="InterPro" id="IPR011701">
    <property type="entry name" value="MFS"/>
</dbReference>
<evidence type="ECO:0000256" key="1">
    <source>
        <dbReference type="ARBA" id="ARBA00004141"/>
    </source>
</evidence>
<dbReference type="GO" id="GO:0005985">
    <property type="term" value="P:sucrose metabolic process"/>
    <property type="evidence" value="ECO:0007669"/>
    <property type="project" value="UniProtKB-UniPathway"/>
</dbReference>
<evidence type="ECO:0000256" key="8">
    <source>
        <dbReference type="ARBA" id="ARBA00022989"/>
    </source>
</evidence>
<dbReference type="CDD" id="cd17313">
    <property type="entry name" value="MFS_SLC45_SUC"/>
    <property type="match status" value="1"/>
</dbReference>
<comment type="subcellular location">
    <subcellularLocation>
        <location evidence="1">Membrane</location>
        <topology evidence="1">Multi-pass membrane protein</topology>
    </subcellularLocation>
</comment>
<evidence type="ECO:0000256" key="4">
    <source>
        <dbReference type="ARBA" id="ARBA00022448"/>
    </source>
</evidence>
<feature type="transmembrane region" description="Helical" evidence="10">
    <location>
        <begin position="142"/>
        <end position="160"/>
    </location>
</feature>
<accession>U5CM42</accession>
<dbReference type="GO" id="GO:0005773">
    <property type="term" value="C:vacuole"/>
    <property type="evidence" value="ECO:0000318"/>
    <property type="project" value="GO_Central"/>
</dbReference>
<feature type="transmembrane region" description="Helical" evidence="10">
    <location>
        <begin position="37"/>
        <end position="62"/>
    </location>
</feature>
<evidence type="ECO:0000256" key="6">
    <source>
        <dbReference type="ARBA" id="ARBA00022692"/>
    </source>
</evidence>
<organism evidence="11 12">
    <name type="scientific">Amborella trichopoda</name>
    <dbReference type="NCBI Taxonomy" id="13333"/>
    <lineage>
        <taxon>Eukaryota</taxon>
        <taxon>Viridiplantae</taxon>
        <taxon>Streptophyta</taxon>
        <taxon>Embryophyta</taxon>
        <taxon>Tracheophyta</taxon>
        <taxon>Spermatophyta</taxon>
        <taxon>Magnoliopsida</taxon>
        <taxon>Amborellales</taxon>
        <taxon>Amborellaceae</taxon>
        <taxon>Amborella</taxon>
    </lineage>
</organism>
<dbReference type="STRING" id="13333.U5CM42"/>
<feature type="transmembrane region" description="Helical" evidence="10">
    <location>
        <begin position="448"/>
        <end position="470"/>
    </location>
</feature>
<evidence type="ECO:0000256" key="9">
    <source>
        <dbReference type="ARBA" id="ARBA00023136"/>
    </source>
</evidence>
<sequence>MTITSSAADHEPMAATTLQDEVLKRHRGRGRTPLKKLFRVASVACGIQFGWALQLSLLTPYVQELGISHAFSSLIWLCGPLSGLVVQPIVGYMSDRCKSKWGRRRPFIGFGALLIAFAMILIGHSADIGGLLGDHRDKRPRAIVVFVLGFWVLDVANNTVQGPCRALLADLAGKDQRRLRRAHAYFSLFMAVGNILGFATGSYSGWFKIFPFSLTSACNSNCANLKSAFILGIILLAVTTCLSITAAQEMPLGSNQSPYHEVAGDGPLEPGEGAQEPFLWELFWSLRFLSRPMRLLLVVNGLTWIAWFPFLLFDTDWMGREVYHGDPSSRERGQIYHDGVRMGAFGLLLNSVVIGITSAVIEPLCRKLGAGFVWGFSNILMSLCFISMLIIAFVSEKMELEQSELPSDGIVIAALVVFALLGVPLAVTYSVPYALAASYTESLGMGQGLSMGVLNLSIVIPQVVVSLGSGPWDQLFGSGNSPAFFVAAVSAFAGGLLAIIILPKFSPEKGRGIP</sequence>
<dbReference type="Gene3D" id="1.20.1250.20">
    <property type="entry name" value="MFS general substrate transporter like domains"/>
    <property type="match status" value="2"/>
</dbReference>
<keyword evidence="5" id="KW-0762">Sugar transport</keyword>
<dbReference type="GO" id="GO:0008506">
    <property type="term" value="F:sucrose:proton symporter activity"/>
    <property type="evidence" value="ECO:0000318"/>
    <property type="project" value="GO_Central"/>
</dbReference>
<feature type="transmembrane region" description="Helical" evidence="10">
    <location>
        <begin position="106"/>
        <end position="122"/>
    </location>
</feature>
<gene>
    <name evidence="11" type="ORF">AMTR_s00033p00073720</name>
</gene>
<feature type="transmembrane region" description="Helical" evidence="10">
    <location>
        <begin position="184"/>
        <end position="207"/>
    </location>
</feature>
<dbReference type="PANTHER" id="PTHR19432:SF90">
    <property type="entry name" value="SUCROSE TRANSPORT PROTEIN SUC4"/>
    <property type="match status" value="1"/>
</dbReference>
<dbReference type="GO" id="GO:0009705">
    <property type="term" value="C:plant-type vacuole membrane"/>
    <property type="evidence" value="ECO:0007669"/>
    <property type="project" value="EnsemblPlants"/>
</dbReference>
<evidence type="ECO:0000256" key="3">
    <source>
        <dbReference type="ARBA" id="ARBA00007134"/>
    </source>
</evidence>
<keyword evidence="4" id="KW-0813">Transport</keyword>
<name>U5CM42_AMBTC</name>
<evidence type="ECO:0000313" key="12">
    <source>
        <dbReference type="Proteomes" id="UP000017836"/>
    </source>
</evidence>
<feature type="transmembrane region" description="Helical" evidence="10">
    <location>
        <begin position="410"/>
        <end position="436"/>
    </location>
</feature>
<keyword evidence="7" id="KW-0769">Symport</keyword>
<keyword evidence="6 10" id="KW-0812">Transmembrane</keyword>
<comment type="pathway">
    <text evidence="2">Glycan biosynthesis; sucrose metabolism.</text>
</comment>
<dbReference type="SUPFAM" id="SSF103473">
    <property type="entry name" value="MFS general substrate transporter"/>
    <property type="match status" value="1"/>
</dbReference>
<keyword evidence="8 10" id="KW-1133">Transmembrane helix</keyword>
<feature type="transmembrane region" description="Helical" evidence="10">
    <location>
        <begin position="373"/>
        <end position="395"/>
    </location>
</feature>
<dbReference type="EMBL" id="KI392557">
    <property type="protein sequence ID" value="ERN14191.1"/>
    <property type="molecule type" value="Genomic_DNA"/>
</dbReference>
<dbReference type="HOGENOM" id="CLU_025234_3_0_1"/>
<dbReference type="eggNOG" id="KOG0637">
    <property type="taxonomic scope" value="Eukaryota"/>
</dbReference>
<dbReference type="InterPro" id="IPR005989">
    <property type="entry name" value="Suc_symporter_pln"/>
</dbReference>
<evidence type="ECO:0000256" key="7">
    <source>
        <dbReference type="ARBA" id="ARBA00022847"/>
    </source>
</evidence>
<dbReference type="PANTHER" id="PTHR19432">
    <property type="entry name" value="SUGAR TRANSPORTER"/>
    <property type="match status" value="1"/>
</dbReference>
<keyword evidence="12" id="KW-1185">Reference proteome</keyword>
<dbReference type="NCBIfam" id="TIGR01301">
    <property type="entry name" value="GPH_sucrose"/>
    <property type="match status" value="1"/>
</dbReference>
<dbReference type="Gramene" id="ERN14191">
    <property type="protein sequence ID" value="ERN14191"/>
    <property type="gene ID" value="AMTR_s00033p00073720"/>
</dbReference>
<dbReference type="GO" id="GO:0005801">
    <property type="term" value="C:cis-Golgi network"/>
    <property type="evidence" value="ECO:0007669"/>
    <property type="project" value="EnsemblPlants"/>
</dbReference>
<evidence type="ECO:0000256" key="5">
    <source>
        <dbReference type="ARBA" id="ARBA00022597"/>
    </source>
</evidence>
<evidence type="ECO:0000256" key="10">
    <source>
        <dbReference type="SAM" id="Phobius"/>
    </source>
</evidence>
<dbReference type="OMA" id="LSMPYAM"/>
<feature type="transmembrane region" description="Helical" evidence="10">
    <location>
        <begin position="295"/>
        <end position="313"/>
    </location>
</feature>
<feature type="transmembrane region" description="Helical" evidence="10">
    <location>
        <begin position="74"/>
        <end position="94"/>
    </location>
</feature>
<dbReference type="FunFam" id="1.20.1250.20:FF:000174">
    <property type="entry name" value="Sucrose transport protein"/>
    <property type="match status" value="1"/>
</dbReference>
<reference evidence="12" key="1">
    <citation type="journal article" date="2013" name="Science">
        <title>The Amborella genome and the evolution of flowering plants.</title>
        <authorList>
            <consortium name="Amborella Genome Project"/>
        </authorList>
    </citation>
    <scope>NUCLEOTIDE SEQUENCE [LARGE SCALE GENOMIC DNA]</scope>
</reference>
<evidence type="ECO:0000313" key="11">
    <source>
        <dbReference type="EMBL" id="ERN14191.1"/>
    </source>
</evidence>
<dbReference type="OrthoDB" id="28755at2759"/>